<dbReference type="SUPFAM" id="SSF47413">
    <property type="entry name" value="lambda repressor-like DNA-binding domains"/>
    <property type="match status" value="1"/>
</dbReference>
<dbReference type="STRING" id="145857.GA0070616_3851"/>
<evidence type="ECO:0000259" key="1">
    <source>
        <dbReference type="PROSITE" id="PS50943"/>
    </source>
</evidence>
<dbReference type="InterPro" id="IPR010982">
    <property type="entry name" value="Lambda_DNA-bd_dom_sf"/>
</dbReference>
<protein>
    <recommendedName>
        <fullName evidence="1">HTH cro/C1-type domain-containing protein</fullName>
    </recommendedName>
</protein>
<organism evidence="2 3">
    <name type="scientific">Micromonospora nigra</name>
    <dbReference type="NCBI Taxonomy" id="145857"/>
    <lineage>
        <taxon>Bacteria</taxon>
        <taxon>Bacillati</taxon>
        <taxon>Actinomycetota</taxon>
        <taxon>Actinomycetes</taxon>
        <taxon>Micromonosporales</taxon>
        <taxon>Micromonosporaceae</taxon>
        <taxon>Micromonospora</taxon>
    </lineage>
</organism>
<dbReference type="OrthoDB" id="3422637at2"/>
<dbReference type="Pfam" id="PF19054">
    <property type="entry name" value="DUF5753"/>
    <property type="match status" value="1"/>
</dbReference>
<dbReference type="PROSITE" id="PS50943">
    <property type="entry name" value="HTH_CROC1"/>
    <property type="match status" value="1"/>
</dbReference>
<dbReference type="EMBL" id="FMHT01000003">
    <property type="protein sequence ID" value="SCL29256.1"/>
    <property type="molecule type" value="Genomic_DNA"/>
</dbReference>
<gene>
    <name evidence="2" type="ORF">GA0070616_3851</name>
</gene>
<sequence>MNRAVQAAMVEAGLTADSLAAQIGVDPKTAARWSSHGRIPQTRHRAAVAKLLGKDVTELWPDALKRREPAWFRPWAEIEREALSLRSFQLAWIPGLLQTEAYARATLAGEPLTPAEVDNLVTARISRQAVLRRERPPLLVAILDESVLRRTLNGERAMMAEQIAYLAECATRPAVQVFIVPAGTGMYPGLGGPFTIAEMPDGGRVAHVDSQAQAQIIDRTADVATLDRRWEHVRAEALSRAQSLDLLREAAASWT</sequence>
<evidence type="ECO:0000313" key="3">
    <source>
        <dbReference type="Proteomes" id="UP000199699"/>
    </source>
</evidence>
<dbReference type="AlphaFoldDB" id="A0A1C6SIE3"/>
<dbReference type="GO" id="GO:0003677">
    <property type="term" value="F:DNA binding"/>
    <property type="evidence" value="ECO:0007669"/>
    <property type="project" value="InterPro"/>
</dbReference>
<name>A0A1C6SIE3_9ACTN</name>
<dbReference type="Gene3D" id="1.10.260.40">
    <property type="entry name" value="lambda repressor-like DNA-binding domains"/>
    <property type="match status" value="1"/>
</dbReference>
<dbReference type="RefSeq" id="WP_091084525.1">
    <property type="nucleotide sequence ID" value="NZ_FMHT01000003.1"/>
</dbReference>
<dbReference type="Proteomes" id="UP000199699">
    <property type="component" value="Unassembled WGS sequence"/>
</dbReference>
<feature type="domain" description="HTH cro/C1-type" evidence="1">
    <location>
        <begin position="5"/>
        <end position="59"/>
    </location>
</feature>
<evidence type="ECO:0000313" key="2">
    <source>
        <dbReference type="EMBL" id="SCL29256.1"/>
    </source>
</evidence>
<accession>A0A1C6SIE3</accession>
<dbReference type="InterPro" id="IPR001387">
    <property type="entry name" value="Cro/C1-type_HTH"/>
</dbReference>
<reference evidence="2 3" key="1">
    <citation type="submission" date="2016-06" db="EMBL/GenBank/DDBJ databases">
        <authorList>
            <person name="Kjaerup R.B."/>
            <person name="Dalgaard T.S."/>
            <person name="Juul-Madsen H.R."/>
        </authorList>
    </citation>
    <scope>NUCLEOTIDE SEQUENCE [LARGE SCALE GENOMIC DNA]</scope>
    <source>
        <strain evidence="2 3">DSM 43818</strain>
    </source>
</reference>
<dbReference type="InterPro" id="IPR043917">
    <property type="entry name" value="DUF5753"/>
</dbReference>
<proteinExistence type="predicted"/>
<keyword evidence="3" id="KW-1185">Reference proteome</keyword>
<dbReference type="SMART" id="SM00530">
    <property type="entry name" value="HTH_XRE"/>
    <property type="match status" value="1"/>
</dbReference>
<dbReference type="CDD" id="cd00093">
    <property type="entry name" value="HTH_XRE"/>
    <property type="match status" value="1"/>
</dbReference>